<dbReference type="AlphaFoldDB" id="A0A4Z2I655"/>
<proteinExistence type="predicted"/>
<keyword evidence="3" id="KW-1185">Reference proteome</keyword>
<sequence length="137" mass="13897">MLLLSCGERPSQHRHGRLGSLQFGSRGRTEGSGGGAAAAAILVAADGRALLGLGFAGLEKVGACFCEANLDWVTGARGCASALVLVDTGGALVARRGEDVAIVFMFLSSLWKPGPCGLGPATALVRLLTSKRRGFGG</sequence>
<accession>A0A4Z2I655</accession>
<feature type="region of interest" description="Disordered" evidence="1">
    <location>
        <begin position="1"/>
        <end position="26"/>
    </location>
</feature>
<dbReference type="EMBL" id="SRLO01000131">
    <property type="protein sequence ID" value="TNN72945.1"/>
    <property type="molecule type" value="Genomic_DNA"/>
</dbReference>
<evidence type="ECO:0000313" key="2">
    <source>
        <dbReference type="EMBL" id="TNN72945.1"/>
    </source>
</evidence>
<protein>
    <submittedName>
        <fullName evidence="2">Uncharacterized protein</fullName>
    </submittedName>
</protein>
<comment type="caution">
    <text evidence="2">The sequence shown here is derived from an EMBL/GenBank/DDBJ whole genome shotgun (WGS) entry which is preliminary data.</text>
</comment>
<organism evidence="2 3">
    <name type="scientific">Liparis tanakae</name>
    <name type="common">Tanaka's snailfish</name>
    <dbReference type="NCBI Taxonomy" id="230148"/>
    <lineage>
        <taxon>Eukaryota</taxon>
        <taxon>Metazoa</taxon>
        <taxon>Chordata</taxon>
        <taxon>Craniata</taxon>
        <taxon>Vertebrata</taxon>
        <taxon>Euteleostomi</taxon>
        <taxon>Actinopterygii</taxon>
        <taxon>Neopterygii</taxon>
        <taxon>Teleostei</taxon>
        <taxon>Neoteleostei</taxon>
        <taxon>Acanthomorphata</taxon>
        <taxon>Eupercaria</taxon>
        <taxon>Perciformes</taxon>
        <taxon>Cottioidei</taxon>
        <taxon>Cottales</taxon>
        <taxon>Liparidae</taxon>
        <taxon>Liparis</taxon>
    </lineage>
</organism>
<dbReference type="Proteomes" id="UP000314294">
    <property type="component" value="Unassembled WGS sequence"/>
</dbReference>
<reference evidence="2 3" key="1">
    <citation type="submission" date="2019-03" db="EMBL/GenBank/DDBJ databases">
        <title>First draft genome of Liparis tanakae, snailfish: a comprehensive survey of snailfish specific genes.</title>
        <authorList>
            <person name="Kim W."/>
            <person name="Song I."/>
            <person name="Jeong J.-H."/>
            <person name="Kim D."/>
            <person name="Kim S."/>
            <person name="Ryu S."/>
            <person name="Song J.Y."/>
            <person name="Lee S.K."/>
        </authorList>
    </citation>
    <scope>NUCLEOTIDE SEQUENCE [LARGE SCALE GENOMIC DNA]</scope>
    <source>
        <tissue evidence="2">Muscle</tissue>
    </source>
</reference>
<evidence type="ECO:0000313" key="3">
    <source>
        <dbReference type="Proteomes" id="UP000314294"/>
    </source>
</evidence>
<name>A0A4Z2I655_9TELE</name>
<evidence type="ECO:0000256" key="1">
    <source>
        <dbReference type="SAM" id="MobiDB-lite"/>
    </source>
</evidence>
<gene>
    <name evidence="2" type="ORF">EYF80_016874</name>
</gene>